<dbReference type="Proteomes" id="UP001190700">
    <property type="component" value="Unassembled WGS sequence"/>
</dbReference>
<reference evidence="1 2" key="1">
    <citation type="journal article" date="2015" name="Genome Biol. Evol.">
        <title>Comparative Genomics of a Bacterivorous Green Alga Reveals Evolutionary Causalities and Consequences of Phago-Mixotrophic Mode of Nutrition.</title>
        <authorList>
            <person name="Burns J.A."/>
            <person name="Paasch A."/>
            <person name="Narechania A."/>
            <person name="Kim E."/>
        </authorList>
    </citation>
    <scope>NUCLEOTIDE SEQUENCE [LARGE SCALE GENOMIC DNA]</scope>
    <source>
        <strain evidence="1 2">PLY_AMNH</strain>
    </source>
</reference>
<comment type="caution">
    <text evidence="1">The sequence shown here is derived from an EMBL/GenBank/DDBJ whole genome shotgun (WGS) entry which is preliminary data.</text>
</comment>
<evidence type="ECO:0000313" key="2">
    <source>
        <dbReference type="Proteomes" id="UP001190700"/>
    </source>
</evidence>
<dbReference type="EMBL" id="LGRX02015116">
    <property type="protein sequence ID" value="KAK3263714.1"/>
    <property type="molecule type" value="Genomic_DNA"/>
</dbReference>
<name>A0AAE0FPR5_9CHLO</name>
<keyword evidence="2" id="KW-1185">Reference proteome</keyword>
<gene>
    <name evidence="1" type="ORF">CYMTET_27499</name>
</gene>
<organism evidence="1 2">
    <name type="scientific">Cymbomonas tetramitiformis</name>
    <dbReference type="NCBI Taxonomy" id="36881"/>
    <lineage>
        <taxon>Eukaryota</taxon>
        <taxon>Viridiplantae</taxon>
        <taxon>Chlorophyta</taxon>
        <taxon>Pyramimonadophyceae</taxon>
        <taxon>Pyramimonadales</taxon>
        <taxon>Pyramimonadaceae</taxon>
        <taxon>Cymbomonas</taxon>
    </lineage>
</organism>
<protein>
    <submittedName>
        <fullName evidence="1">Uncharacterized protein</fullName>
    </submittedName>
</protein>
<feature type="non-terminal residue" evidence="1">
    <location>
        <position position="1"/>
    </location>
</feature>
<sequence>VPYAVAWSKDERGSTSTKMPKFISPAYLGGKPDDITVVVAEVVGVTRKNKLAFAKSNAASEVYAMKTKSMALTAISENRGKGGKR</sequence>
<dbReference type="AlphaFoldDB" id="A0AAE0FPR5"/>
<accession>A0AAE0FPR5</accession>
<evidence type="ECO:0000313" key="1">
    <source>
        <dbReference type="EMBL" id="KAK3263714.1"/>
    </source>
</evidence>
<proteinExistence type="predicted"/>